<feature type="region of interest" description="Disordered" evidence="1">
    <location>
        <begin position="241"/>
        <end position="369"/>
    </location>
</feature>
<keyword evidence="3" id="KW-1185">Reference proteome</keyword>
<proteinExistence type="predicted"/>
<feature type="compositionally biased region" description="Low complexity" evidence="1">
    <location>
        <begin position="623"/>
        <end position="632"/>
    </location>
</feature>
<gene>
    <name evidence="2" type="ORF">DMC30DRAFT_402773</name>
</gene>
<feature type="compositionally biased region" description="Polar residues" evidence="1">
    <location>
        <begin position="633"/>
        <end position="651"/>
    </location>
</feature>
<dbReference type="EMBL" id="SOZI01000132">
    <property type="protein sequence ID" value="TNY18560.1"/>
    <property type="molecule type" value="Genomic_DNA"/>
</dbReference>
<feature type="compositionally biased region" description="Pro residues" evidence="1">
    <location>
        <begin position="193"/>
        <end position="205"/>
    </location>
</feature>
<feature type="region of interest" description="Disordered" evidence="1">
    <location>
        <begin position="614"/>
        <end position="672"/>
    </location>
</feature>
<accession>A0A5C5FP24</accession>
<evidence type="ECO:0000313" key="2">
    <source>
        <dbReference type="EMBL" id="TNY18560.1"/>
    </source>
</evidence>
<evidence type="ECO:0000256" key="1">
    <source>
        <dbReference type="SAM" id="MobiDB-lite"/>
    </source>
</evidence>
<dbReference type="AlphaFoldDB" id="A0A5C5FP24"/>
<dbReference type="OrthoDB" id="2530249at2759"/>
<feature type="compositionally biased region" description="Low complexity" evidence="1">
    <location>
        <begin position="43"/>
        <end position="63"/>
    </location>
</feature>
<comment type="caution">
    <text evidence="2">The sequence shown here is derived from an EMBL/GenBank/DDBJ whole genome shotgun (WGS) entry which is preliminary data.</text>
</comment>
<reference evidence="2 3" key="1">
    <citation type="submission" date="2019-03" db="EMBL/GenBank/DDBJ databases">
        <title>Rhodosporidium diobovatum UCD-FST 08-225 genome sequencing, assembly, and annotation.</title>
        <authorList>
            <person name="Fakankun I.U."/>
            <person name="Fristensky B."/>
            <person name="Levin D.B."/>
        </authorList>
    </citation>
    <scope>NUCLEOTIDE SEQUENCE [LARGE SCALE GENOMIC DNA]</scope>
    <source>
        <strain evidence="2 3">UCD-FST 08-225</strain>
    </source>
</reference>
<protein>
    <submittedName>
        <fullName evidence="2">Uncharacterized protein</fullName>
    </submittedName>
</protein>
<feature type="compositionally biased region" description="Polar residues" evidence="1">
    <location>
        <begin position="277"/>
        <end position="301"/>
    </location>
</feature>
<feature type="region of interest" description="Disordered" evidence="1">
    <location>
        <begin position="1"/>
        <end position="63"/>
    </location>
</feature>
<feature type="compositionally biased region" description="Polar residues" evidence="1">
    <location>
        <begin position="309"/>
        <end position="319"/>
    </location>
</feature>
<sequence>MSDDHLPASTDATPSGSVQAAAPGPAQTHPSPSPAHVFLDQGRLSPRSRAHSAASSVDSSRASTYSHWVAESPSSSAHTRPSLDLPSATLKPAHQVDGFLVDVPGAGQWLVRWNELIDLLASSQTMETLAPHTLIAEMAHYVRNRLDQAHARNGGSHQPSRPSTAVSALGANLHDLSVAAEASTGQPAYAKPPAGPGFAPPPPPGSFYARGGPMDDEEDHRHRHPTVAPMQTVGHYFLAPINTQLPVPPPQYTTTGPTPTAASMQGRRATSMRPGSPTRSFSGRNESGASSNRLHLRQSSAPYPRPTYLHSSTYTSDYGASNGRGGSSREYGDYDDAPTPDTALPHEVTGHRANLPKGKGNKNGPLRPLNRDREVYLWNPRKGQLSRIPPGVEPEELEGYQVGGAEILVFPPGSYQKLIDDDGLEVLPCDARPRLNAWLKAQRCVEGCSFRFEGKRPSVIRAHVVHCKNRAIGMTVDPLKRLCQLQLEAHTFDTRMRADSKAAVPPALRKPPRVHAPVDDYSDSRSVISFESVDSYGYSTASSQGSIYEQDGQMYDAGGQVWEPQYASTKAAEEFNESSAASVLSAGFSSSFHGHEAQTGPGQQPPQQEQWLESYGLSVPTGSQASSSSASSMRGQQAVEQRTDGSTSRPGSSAARTTSSKSSSRPSSFLEL</sequence>
<feature type="compositionally biased region" description="Low complexity" evidence="1">
    <location>
        <begin position="652"/>
        <end position="672"/>
    </location>
</feature>
<organism evidence="2 3">
    <name type="scientific">Rhodotorula diobovata</name>
    <dbReference type="NCBI Taxonomy" id="5288"/>
    <lineage>
        <taxon>Eukaryota</taxon>
        <taxon>Fungi</taxon>
        <taxon>Dikarya</taxon>
        <taxon>Basidiomycota</taxon>
        <taxon>Pucciniomycotina</taxon>
        <taxon>Microbotryomycetes</taxon>
        <taxon>Sporidiobolales</taxon>
        <taxon>Sporidiobolaceae</taxon>
        <taxon>Rhodotorula</taxon>
    </lineage>
</organism>
<name>A0A5C5FP24_9BASI</name>
<dbReference type="Proteomes" id="UP000311382">
    <property type="component" value="Unassembled WGS sequence"/>
</dbReference>
<evidence type="ECO:0000313" key="3">
    <source>
        <dbReference type="Proteomes" id="UP000311382"/>
    </source>
</evidence>
<feature type="region of interest" description="Disordered" evidence="1">
    <location>
        <begin position="185"/>
        <end position="222"/>
    </location>
</feature>